<feature type="region of interest" description="Disordered" evidence="1">
    <location>
        <begin position="335"/>
        <end position="354"/>
    </location>
</feature>
<gene>
    <name evidence="3" type="ORF">POL25_01905</name>
</gene>
<feature type="region of interest" description="Disordered" evidence="1">
    <location>
        <begin position="423"/>
        <end position="447"/>
    </location>
</feature>
<evidence type="ECO:0000256" key="2">
    <source>
        <dbReference type="SAM" id="SignalP"/>
    </source>
</evidence>
<dbReference type="EMBL" id="JAQNDL010000001">
    <property type="protein sequence ID" value="MDC0715625.1"/>
    <property type="molecule type" value="Genomic_DNA"/>
</dbReference>
<name>A0ABT5DR46_9BACT</name>
<reference evidence="3 4" key="1">
    <citation type="submission" date="2022-11" db="EMBL/GenBank/DDBJ databases">
        <title>Minimal conservation of predation-associated metabolite biosynthetic gene clusters underscores biosynthetic potential of Myxococcota including descriptions for ten novel species: Archangium lansinium sp. nov., Myxococcus landrumus sp. nov., Nannocystis bai.</title>
        <authorList>
            <person name="Ahearne A."/>
            <person name="Stevens C."/>
            <person name="Dowd S."/>
        </authorList>
    </citation>
    <scope>NUCLEOTIDE SEQUENCE [LARGE SCALE GENOMIC DNA]</scope>
    <source>
        <strain evidence="3 4">BB15-2</strain>
    </source>
</reference>
<organism evidence="3 4">
    <name type="scientific">Nannocystis bainbridge</name>
    <dbReference type="NCBI Taxonomy" id="2995303"/>
    <lineage>
        <taxon>Bacteria</taxon>
        <taxon>Pseudomonadati</taxon>
        <taxon>Myxococcota</taxon>
        <taxon>Polyangia</taxon>
        <taxon>Nannocystales</taxon>
        <taxon>Nannocystaceae</taxon>
        <taxon>Nannocystis</taxon>
    </lineage>
</organism>
<accession>A0ABT5DR46</accession>
<keyword evidence="2" id="KW-0732">Signal</keyword>
<sequence>MRRRIASSGWSGVALLLAWTVSARAEAAPASLGEQVQQMEALDRQIAGSLRGFPGARPMTDAVRKRVKTYRSLARRTVPEVALQGDAAMQRAVTGLDFSALLQGAARYRPWATERLELRDRAECRAEVGLGRHFARYAAALATKDELAAMLVLSEYQNALNCLTAWQVAAWTDILGHALRQYEASLQGDGFGKSGLANFRVAVFNLVLLTVDLAKHAGPNAAHRWAQAVAPEVAAALAGDKQSVYLFDPLRGEMIGRRADVVDLRLVELLRDRNIGAGACGFSEMLATAEAGGSPACGRGLGCATGETKLPGGRGDHTPFGLKSDALRASNCSGAGGSGGGKGKGGGGGGASAGGGSGPGPFGATGKGTSIGSCAATAAVVASWQMTTSACTLAQAMSKKSFEVGKLPQGKDLPVRGFYGEGGCGDPRTVGDQPAGPESSSGTVDETELDFATARKRSADWLRTKEGEKYVVKAAQDTISAAESRERLNHAIDGSKFPKERADYYQGLRERVAKDGKILAEAAARAVETASLDRIAGKDVHGAAGITDDATNRITIDRDVHPDVGTMQSTLEHEAVHVVANTMNAMYAAELTQGDVRVRFNEADGHAATRASLRGGYVERYLDLVGEEAEAEQRRRTQGKGGRNRRPGIDGPGRCGAAAAAVAEFMACRPGTDKPLPKSGGLTPSPGLTPPAEGPSTASGQAFMSCLHAAGVGVAVGDAGTLQARAQATSPTGCAAMKCSDGAAKMTGGSGCRCTAADGLILPDLFSAHLCQHSDACVRQPVLGGDAPKFDARAIQALQEWAGLAPPPKP</sequence>
<feature type="compositionally biased region" description="Basic residues" evidence="1">
    <location>
        <begin position="636"/>
        <end position="646"/>
    </location>
</feature>
<feature type="chain" id="PRO_5045682519" evidence="2">
    <location>
        <begin position="28"/>
        <end position="810"/>
    </location>
</feature>
<comment type="caution">
    <text evidence="3">The sequence shown here is derived from an EMBL/GenBank/DDBJ whole genome shotgun (WGS) entry which is preliminary data.</text>
</comment>
<dbReference type="RefSeq" id="WP_272084050.1">
    <property type="nucleotide sequence ID" value="NZ_JAQNDL010000001.1"/>
</dbReference>
<evidence type="ECO:0000313" key="4">
    <source>
        <dbReference type="Proteomes" id="UP001221686"/>
    </source>
</evidence>
<feature type="region of interest" description="Disordered" evidence="1">
    <location>
        <begin position="628"/>
        <end position="653"/>
    </location>
</feature>
<evidence type="ECO:0000313" key="3">
    <source>
        <dbReference type="EMBL" id="MDC0715625.1"/>
    </source>
</evidence>
<proteinExistence type="predicted"/>
<dbReference type="Proteomes" id="UP001221686">
    <property type="component" value="Unassembled WGS sequence"/>
</dbReference>
<feature type="region of interest" description="Disordered" evidence="1">
    <location>
        <begin position="673"/>
        <end position="699"/>
    </location>
</feature>
<protein>
    <submittedName>
        <fullName evidence="3">Uncharacterized protein</fullName>
    </submittedName>
</protein>
<evidence type="ECO:0000256" key="1">
    <source>
        <dbReference type="SAM" id="MobiDB-lite"/>
    </source>
</evidence>
<keyword evidence="4" id="KW-1185">Reference proteome</keyword>
<feature type="signal peptide" evidence="2">
    <location>
        <begin position="1"/>
        <end position="27"/>
    </location>
</feature>